<dbReference type="Proteomes" id="UP001055712">
    <property type="component" value="Unassembled WGS sequence"/>
</dbReference>
<evidence type="ECO:0000313" key="1">
    <source>
        <dbReference type="EMBL" id="KAI3432815.1"/>
    </source>
</evidence>
<proteinExistence type="predicted"/>
<dbReference type="OrthoDB" id="10006218at2759"/>
<evidence type="ECO:0000313" key="2">
    <source>
        <dbReference type="Proteomes" id="UP001055712"/>
    </source>
</evidence>
<evidence type="ECO:0008006" key="3">
    <source>
        <dbReference type="Google" id="ProtNLM"/>
    </source>
</evidence>
<dbReference type="AlphaFoldDB" id="A0A9D4TRP2"/>
<gene>
    <name evidence="1" type="ORF">D9Q98_010398</name>
</gene>
<keyword evidence="2" id="KW-1185">Reference proteome</keyword>
<protein>
    <recommendedName>
        <fullName evidence="3">Methyltransferase FkbM domain-containing protein</fullName>
    </recommendedName>
</protein>
<dbReference type="EMBL" id="SIDB01000005">
    <property type="protein sequence ID" value="KAI3432815.1"/>
    <property type="molecule type" value="Genomic_DNA"/>
</dbReference>
<reference evidence="1" key="2">
    <citation type="submission" date="2020-11" db="EMBL/GenBank/DDBJ databases">
        <authorList>
            <person name="Cecchin M."/>
            <person name="Marcolungo L."/>
            <person name="Rossato M."/>
            <person name="Girolomoni L."/>
            <person name="Cosentino E."/>
            <person name="Cuine S."/>
            <person name="Li-Beisson Y."/>
            <person name="Delledonne M."/>
            <person name="Ballottari M."/>
        </authorList>
    </citation>
    <scope>NUCLEOTIDE SEQUENCE</scope>
    <source>
        <strain evidence="1">211/11P</strain>
        <tissue evidence="1">Whole cell</tissue>
    </source>
</reference>
<reference evidence="1" key="1">
    <citation type="journal article" date="2019" name="Plant J.">
        <title>Chlorella vulgaris genome assembly and annotation reveals the molecular basis for metabolic acclimation to high light conditions.</title>
        <authorList>
            <person name="Cecchin M."/>
            <person name="Marcolungo L."/>
            <person name="Rossato M."/>
            <person name="Girolomoni L."/>
            <person name="Cosentino E."/>
            <person name="Cuine S."/>
            <person name="Li-Beisson Y."/>
            <person name="Delledonne M."/>
            <person name="Ballottari M."/>
        </authorList>
    </citation>
    <scope>NUCLEOTIDE SEQUENCE</scope>
    <source>
        <strain evidence="1">211/11P</strain>
    </source>
</reference>
<organism evidence="1 2">
    <name type="scientific">Chlorella vulgaris</name>
    <name type="common">Green alga</name>
    <dbReference type="NCBI Taxonomy" id="3077"/>
    <lineage>
        <taxon>Eukaryota</taxon>
        <taxon>Viridiplantae</taxon>
        <taxon>Chlorophyta</taxon>
        <taxon>core chlorophytes</taxon>
        <taxon>Trebouxiophyceae</taxon>
        <taxon>Chlorellales</taxon>
        <taxon>Chlorellaceae</taxon>
        <taxon>Chlorella clade</taxon>
        <taxon>Chlorella</taxon>
    </lineage>
</organism>
<name>A0A9D4TRP2_CHLVU</name>
<sequence length="279" mass="32133">MFASQQSIAAVNPSGILAGQSLHCKRLPRVRRYLPSQWEEEWYSIGQGVGVNDSLPCTNMKFVSYIEPLVGHFRHPRASHCLGKDNAKAAHIESRDYILLGSGLHPDDFYTTFPGRKLLFDFGSSSYDTSLKWLVDKYAENGVEFDSIWAWELRTLDPSAYWAEVPAKIKPILHFYNVGIEGNTAHEEHPIHFIKQHVQPGDFVAVKLDIDHVEFEMAFLHEVSNSAQLRGLISEMMFEMHYSHKDMAPWFGWPDSTYQDVLRLFHSLRQTGLRLHFWP</sequence>
<accession>A0A9D4TRP2</accession>
<comment type="caution">
    <text evidence="1">The sequence shown here is derived from an EMBL/GenBank/DDBJ whole genome shotgun (WGS) entry which is preliminary data.</text>
</comment>